<dbReference type="Gene3D" id="1.10.790.20">
    <property type="entry name" value="Domain of unknown function DUF1476"/>
    <property type="match status" value="1"/>
</dbReference>
<dbReference type="Pfam" id="PF07345">
    <property type="entry name" value="ATPaseInh_sub_z"/>
    <property type="match status" value="1"/>
</dbReference>
<feature type="region of interest" description="Disordered" evidence="1">
    <location>
        <begin position="97"/>
        <end position="119"/>
    </location>
</feature>
<name>A0ABT8APQ2_9HYPH</name>
<dbReference type="Proteomes" id="UP001244297">
    <property type="component" value="Unassembled WGS sequence"/>
</dbReference>
<sequence>MLRSFEERERAAELIYIHGEEMRFTSHIAGIRAVADLAIRMLGLDGMTSKAYADALIAARIEGSKPAALLERVQADLAANGVEVPLAELEAEMARTSAHSSVVDGRMSRSAPAHSSPPP</sequence>
<keyword evidence="3" id="KW-1185">Reference proteome</keyword>
<dbReference type="InterPro" id="IPR038293">
    <property type="entry name" value="ATPase_inh_sub_z_sf"/>
</dbReference>
<feature type="compositionally biased region" description="Low complexity" evidence="1">
    <location>
        <begin position="108"/>
        <end position="119"/>
    </location>
</feature>
<reference evidence="3" key="1">
    <citation type="journal article" date="2019" name="Int. J. Syst. Evol. Microbiol.">
        <title>The Global Catalogue of Microorganisms (GCM) 10K type strain sequencing project: providing services to taxonomists for standard genome sequencing and annotation.</title>
        <authorList>
            <consortium name="The Broad Institute Genomics Platform"/>
            <consortium name="The Broad Institute Genome Sequencing Center for Infectious Disease"/>
            <person name="Wu L."/>
            <person name="Ma J."/>
        </authorList>
    </citation>
    <scope>NUCLEOTIDE SEQUENCE [LARGE SCALE GENOMIC DNA]</scope>
    <source>
        <strain evidence="3">CECT 7806</strain>
    </source>
</reference>
<accession>A0ABT8APQ2</accession>
<dbReference type="InterPro" id="IPR009945">
    <property type="entry name" value="ATPase_inh_sub_z"/>
</dbReference>
<evidence type="ECO:0000313" key="3">
    <source>
        <dbReference type="Proteomes" id="UP001244297"/>
    </source>
</evidence>
<evidence type="ECO:0000313" key="2">
    <source>
        <dbReference type="EMBL" id="MDN3571883.1"/>
    </source>
</evidence>
<proteinExistence type="predicted"/>
<evidence type="ECO:0000256" key="1">
    <source>
        <dbReference type="SAM" id="MobiDB-lite"/>
    </source>
</evidence>
<organism evidence="2 3">
    <name type="scientific">Methylobacterium longum</name>
    <dbReference type="NCBI Taxonomy" id="767694"/>
    <lineage>
        <taxon>Bacteria</taxon>
        <taxon>Pseudomonadati</taxon>
        <taxon>Pseudomonadota</taxon>
        <taxon>Alphaproteobacteria</taxon>
        <taxon>Hyphomicrobiales</taxon>
        <taxon>Methylobacteriaceae</taxon>
        <taxon>Methylobacterium</taxon>
    </lineage>
</organism>
<gene>
    <name evidence="2" type="ORF">QWZ18_14760</name>
</gene>
<dbReference type="EMBL" id="JAUFPT010000051">
    <property type="protein sequence ID" value="MDN3571883.1"/>
    <property type="molecule type" value="Genomic_DNA"/>
</dbReference>
<protein>
    <submittedName>
        <fullName evidence="2">ATPase inhibitor subunit zeta</fullName>
    </submittedName>
</protein>
<comment type="caution">
    <text evidence="2">The sequence shown here is derived from an EMBL/GenBank/DDBJ whole genome shotgun (WGS) entry which is preliminary data.</text>
</comment>
<dbReference type="RefSeq" id="WP_238294073.1">
    <property type="nucleotide sequence ID" value="NZ_BPQS01000095.1"/>
</dbReference>